<keyword evidence="6 7" id="KW-0472">Membrane</keyword>
<evidence type="ECO:0000256" key="3">
    <source>
        <dbReference type="ARBA" id="ARBA00022519"/>
    </source>
</evidence>
<dbReference type="PIRSF" id="PIRSF006066">
    <property type="entry name" value="HI0050"/>
    <property type="match status" value="1"/>
</dbReference>
<proteinExistence type="predicted"/>
<dbReference type="InterPro" id="IPR010656">
    <property type="entry name" value="DctM"/>
</dbReference>
<dbReference type="GO" id="GO:0005886">
    <property type="term" value="C:plasma membrane"/>
    <property type="evidence" value="ECO:0007669"/>
    <property type="project" value="UniProtKB-SubCell"/>
</dbReference>
<feature type="transmembrane region" description="Helical" evidence="7">
    <location>
        <begin position="354"/>
        <end position="378"/>
    </location>
</feature>
<keyword evidence="2" id="KW-1003">Cell membrane</keyword>
<evidence type="ECO:0000256" key="1">
    <source>
        <dbReference type="ARBA" id="ARBA00004429"/>
    </source>
</evidence>
<feature type="transmembrane region" description="Helical" evidence="7">
    <location>
        <begin position="240"/>
        <end position="258"/>
    </location>
</feature>
<feature type="transmembrane region" description="Helical" evidence="7">
    <location>
        <begin position="167"/>
        <end position="192"/>
    </location>
</feature>
<comment type="caution">
    <text evidence="9">The sequence shown here is derived from an EMBL/GenBank/DDBJ whole genome shotgun (WGS) entry which is preliminary data.</text>
</comment>
<dbReference type="PANTHER" id="PTHR33362:SF3">
    <property type="entry name" value="SIALIC ACID TRAP TRANSPORTER PERMEASE PROTEIN SIAT"/>
    <property type="match status" value="1"/>
</dbReference>
<reference evidence="9" key="2">
    <citation type="submission" date="2021-04" db="EMBL/GenBank/DDBJ databases">
        <authorList>
            <person name="Gilroy R."/>
        </authorList>
    </citation>
    <scope>NUCLEOTIDE SEQUENCE</scope>
    <source>
        <strain evidence="9">ChiGjej4B4-7305</strain>
    </source>
</reference>
<dbReference type="AlphaFoldDB" id="A0A9D2EFR9"/>
<name>A0A9D2EFR9_9MICO</name>
<feature type="transmembrane region" description="Helical" evidence="7">
    <location>
        <begin position="398"/>
        <end position="419"/>
    </location>
</feature>
<dbReference type="PANTHER" id="PTHR33362">
    <property type="entry name" value="SIALIC ACID TRAP TRANSPORTER PERMEASE PROTEIN SIAT-RELATED"/>
    <property type="match status" value="1"/>
</dbReference>
<feature type="transmembrane region" description="Helical" evidence="7">
    <location>
        <begin position="47"/>
        <end position="69"/>
    </location>
</feature>
<keyword evidence="3" id="KW-0997">Cell inner membrane</keyword>
<reference evidence="9" key="1">
    <citation type="journal article" date="2021" name="PeerJ">
        <title>Extensive microbial diversity within the chicken gut microbiome revealed by metagenomics and culture.</title>
        <authorList>
            <person name="Gilroy R."/>
            <person name="Ravi A."/>
            <person name="Getino M."/>
            <person name="Pursley I."/>
            <person name="Horton D.L."/>
            <person name="Alikhan N.F."/>
            <person name="Baker D."/>
            <person name="Gharbi K."/>
            <person name="Hall N."/>
            <person name="Watson M."/>
            <person name="Adriaenssens E.M."/>
            <person name="Foster-Nyarko E."/>
            <person name="Jarju S."/>
            <person name="Secka A."/>
            <person name="Antonio M."/>
            <person name="Oren A."/>
            <person name="Chaudhuri R.R."/>
            <person name="La Ragione R."/>
            <person name="Hildebrand F."/>
            <person name="Pallen M.J."/>
        </authorList>
    </citation>
    <scope>NUCLEOTIDE SEQUENCE</scope>
    <source>
        <strain evidence="9">ChiGjej4B4-7305</strain>
    </source>
</reference>
<evidence type="ECO:0000256" key="4">
    <source>
        <dbReference type="ARBA" id="ARBA00022692"/>
    </source>
</evidence>
<dbReference type="EMBL" id="DXBY01000238">
    <property type="protein sequence ID" value="HIZ36839.1"/>
    <property type="molecule type" value="Genomic_DNA"/>
</dbReference>
<feature type="transmembrane region" description="Helical" evidence="7">
    <location>
        <begin position="312"/>
        <end position="342"/>
    </location>
</feature>
<keyword evidence="4 7" id="KW-0812">Transmembrane</keyword>
<dbReference type="Proteomes" id="UP000824037">
    <property type="component" value="Unassembled WGS sequence"/>
</dbReference>
<evidence type="ECO:0000256" key="2">
    <source>
        <dbReference type="ARBA" id="ARBA00022475"/>
    </source>
</evidence>
<gene>
    <name evidence="9" type="ORF">H9815_13780</name>
</gene>
<dbReference type="InterPro" id="IPR004681">
    <property type="entry name" value="TRAP_DctM"/>
</dbReference>
<sequence>MTLLIMVGVLLVLLLIRVPVAFALLVPAVGYVLLDTTASTNTAVQQTLAGVNQFPILAVPMFILLGNLANESGATDRIYDTATAFLGRIRGSLGYVNVATSFGFSWMSGAAIADAAAMGRVQVPAMIKRGYSPRFAVGITGGSSIIAPLIPPSIPAIIYAVTAGLSVGALFLTGIMPAMVLIAVLCLLVWWFTRKQAPAGGEKPSWGARGKSLLGSLPVAGAAVVILGGILSGIVTPTEASAVGVLYILLLSLAYRQMTWKKLYRVAIRTLETTGSVLLIVCAAALFGWVLARERAPQEVSELILGVTNNPIVFLLLVNVFLIIVGALLEPTSAILIVVPVLAPIADTFSIDPLHFAAIVIFNLMLGLLTPPVGLVLFVLSSVTGMSVPNVVRGVLPFFAAMLVVLLMITYMPMLSLWLPGVFGVG</sequence>
<protein>
    <submittedName>
        <fullName evidence="9">TRAP transporter large permease</fullName>
    </submittedName>
</protein>
<organism evidence="9 10">
    <name type="scientific">Candidatus Ruania gallistercoris</name>
    <dbReference type="NCBI Taxonomy" id="2838746"/>
    <lineage>
        <taxon>Bacteria</taxon>
        <taxon>Bacillati</taxon>
        <taxon>Actinomycetota</taxon>
        <taxon>Actinomycetes</taxon>
        <taxon>Micrococcales</taxon>
        <taxon>Ruaniaceae</taxon>
        <taxon>Ruania</taxon>
    </lineage>
</organism>
<comment type="subcellular location">
    <subcellularLocation>
        <location evidence="1">Cell inner membrane</location>
        <topology evidence="1">Multi-pass membrane protein</topology>
    </subcellularLocation>
</comment>
<feature type="transmembrane region" description="Helical" evidence="7">
    <location>
        <begin position="270"/>
        <end position="292"/>
    </location>
</feature>
<evidence type="ECO:0000256" key="5">
    <source>
        <dbReference type="ARBA" id="ARBA00022989"/>
    </source>
</evidence>
<keyword evidence="5 7" id="KW-1133">Transmembrane helix</keyword>
<evidence type="ECO:0000256" key="7">
    <source>
        <dbReference type="SAM" id="Phobius"/>
    </source>
</evidence>
<feature type="transmembrane region" description="Helical" evidence="7">
    <location>
        <begin position="213"/>
        <end position="234"/>
    </location>
</feature>
<evidence type="ECO:0000313" key="10">
    <source>
        <dbReference type="Proteomes" id="UP000824037"/>
    </source>
</evidence>
<accession>A0A9D2EFR9</accession>
<feature type="domain" description="TRAP C4-dicarboxylate transport system permease DctM subunit" evidence="8">
    <location>
        <begin position="7"/>
        <end position="414"/>
    </location>
</feature>
<dbReference type="NCBIfam" id="TIGR00786">
    <property type="entry name" value="dctM"/>
    <property type="match status" value="1"/>
</dbReference>
<dbReference type="Pfam" id="PF06808">
    <property type="entry name" value="DctM"/>
    <property type="match status" value="1"/>
</dbReference>
<evidence type="ECO:0000259" key="8">
    <source>
        <dbReference type="Pfam" id="PF06808"/>
    </source>
</evidence>
<dbReference type="GO" id="GO:0022857">
    <property type="term" value="F:transmembrane transporter activity"/>
    <property type="evidence" value="ECO:0007669"/>
    <property type="project" value="TreeGrafter"/>
</dbReference>
<evidence type="ECO:0000313" key="9">
    <source>
        <dbReference type="EMBL" id="HIZ36839.1"/>
    </source>
</evidence>
<evidence type="ECO:0000256" key="6">
    <source>
        <dbReference type="ARBA" id="ARBA00023136"/>
    </source>
</evidence>
<feature type="transmembrane region" description="Helical" evidence="7">
    <location>
        <begin position="135"/>
        <end position="161"/>
    </location>
</feature>